<dbReference type="PANTHER" id="PTHR43033:SF1">
    <property type="entry name" value="TRNA(ILE)-LYSIDINE SYNTHASE-RELATED"/>
    <property type="match status" value="1"/>
</dbReference>
<dbReference type="HAMAP" id="MF_01161">
    <property type="entry name" value="tRNA_Ile_lys_synt"/>
    <property type="match status" value="1"/>
</dbReference>
<protein>
    <recommendedName>
        <fullName evidence="6">tRNA(Ile)-lysidine synthase, chloroplastic</fullName>
        <ecNumber evidence="6">6.3.4.19</ecNumber>
    </recommendedName>
    <alternativeName>
        <fullName evidence="6">tRNA(Ile)-2-lysyl-cytidine synthase</fullName>
    </alternativeName>
    <alternativeName>
        <fullName evidence="6">tRNA(Ile)-lysidine synthetase</fullName>
    </alternativeName>
</protein>
<evidence type="ECO:0000259" key="7">
    <source>
        <dbReference type="Pfam" id="PF01171"/>
    </source>
</evidence>
<feature type="binding site" evidence="6">
    <location>
        <begin position="32"/>
        <end position="37"/>
    </location>
    <ligand>
        <name>ATP</name>
        <dbReference type="ChEBI" id="CHEBI:30616"/>
    </ligand>
</feature>
<feature type="domain" description="tRNA(Ile)-lysidine/2-thiocytidine synthase N-terminal" evidence="7">
    <location>
        <begin position="26"/>
        <end position="206"/>
    </location>
</feature>
<dbReference type="SUPFAM" id="SSF52402">
    <property type="entry name" value="Adenine nucleotide alpha hydrolases-like"/>
    <property type="match status" value="1"/>
</dbReference>
<keyword evidence="8" id="KW-0934">Plastid</keyword>
<evidence type="ECO:0000256" key="5">
    <source>
        <dbReference type="ARBA" id="ARBA00048539"/>
    </source>
</evidence>
<dbReference type="SUPFAM" id="SSF82829">
    <property type="entry name" value="MesJ substrate recognition domain-like"/>
    <property type="match status" value="1"/>
</dbReference>
<dbReference type="GO" id="GO:0006400">
    <property type="term" value="P:tRNA modification"/>
    <property type="evidence" value="ECO:0007669"/>
    <property type="project" value="UniProtKB-UniRule"/>
</dbReference>
<reference evidence="8" key="1">
    <citation type="submission" date="2016-05" db="EMBL/GenBank/DDBJ databases">
        <authorList>
            <person name="Lavstsen T."/>
            <person name="Jespersen J.S."/>
        </authorList>
    </citation>
    <scope>NUCLEOTIDE SEQUENCE</scope>
</reference>
<dbReference type="InterPro" id="IPR014729">
    <property type="entry name" value="Rossmann-like_a/b/a_fold"/>
</dbReference>
<dbReference type="Gene3D" id="1.20.59.20">
    <property type="match status" value="1"/>
</dbReference>
<evidence type="ECO:0000256" key="6">
    <source>
        <dbReference type="HAMAP-Rule" id="MF_01161"/>
    </source>
</evidence>
<organism evidence="8">
    <name type="scientific">Nitella hyalina</name>
    <name type="common">Many-branched stonewort</name>
    <dbReference type="NCBI Taxonomy" id="181804"/>
    <lineage>
        <taxon>Eukaryota</taxon>
        <taxon>Viridiplantae</taxon>
        <taxon>Streptophyta</taxon>
        <taxon>Charophyceae</taxon>
        <taxon>Charales</taxon>
        <taxon>Characeae</taxon>
        <taxon>Nitella</taxon>
    </lineage>
</organism>
<dbReference type="InterPro" id="IPR011063">
    <property type="entry name" value="TilS/TtcA_N"/>
</dbReference>
<evidence type="ECO:0000256" key="3">
    <source>
        <dbReference type="ARBA" id="ARBA00022741"/>
    </source>
</evidence>
<comment type="catalytic activity">
    <reaction evidence="5 6">
        <text>cytidine(34) in tRNA(Ile2) + L-lysine + ATP = lysidine(34) in tRNA(Ile2) + AMP + diphosphate + H(+)</text>
        <dbReference type="Rhea" id="RHEA:43744"/>
        <dbReference type="Rhea" id="RHEA-COMP:10625"/>
        <dbReference type="Rhea" id="RHEA-COMP:10670"/>
        <dbReference type="ChEBI" id="CHEBI:15378"/>
        <dbReference type="ChEBI" id="CHEBI:30616"/>
        <dbReference type="ChEBI" id="CHEBI:32551"/>
        <dbReference type="ChEBI" id="CHEBI:33019"/>
        <dbReference type="ChEBI" id="CHEBI:82748"/>
        <dbReference type="ChEBI" id="CHEBI:83665"/>
        <dbReference type="ChEBI" id="CHEBI:456215"/>
        <dbReference type="EC" id="6.3.4.19"/>
    </reaction>
</comment>
<keyword evidence="2 6" id="KW-0819">tRNA processing</keyword>
<comment type="domain">
    <text evidence="6">The N-terminal region contains the highly conserved SGGXDS motif, predicted to be a P-loop motif involved in ATP binding.</text>
</comment>
<dbReference type="AlphaFoldDB" id="A0A2H4G3C9"/>
<dbReference type="InterPro" id="IPR012094">
    <property type="entry name" value="tRNA_Ile_lys_synt"/>
</dbReference>
<comment type="similarity">
    <text evidence="6">Belongs to the tRNA(Ile)-lysidine synthase family.</text>
</comment>
<keyword evidence="1 6" id="KW-0436">Ligase</keyword>
<dbReference type="InterPro" id="IPR012795">
    <property type="entry name" value="tRNA_Ile_lys_synt_N"/>
</dbReference>
<dbReference type="Pfam" id="PF01171">
    <property type="entry name" value="ATP_bind_3"/>
    <property type="match status" value="1"/>
</dbReference>
<evidence type="ECO:0000256" key="4">
    <source>
        <dbReference type="ARBA" id="ARBA00022840"/>
    </source>
</evidence>
<gene>
    <name evidence="8" type="primary">ycf62</name>
    <name evidence="6" type="synonym">tilS</name>
</gene>
<dbReference type="GeneID" id="84349905"/>
<dbReference type="CDD" id="cd01992">
    <property type="entry name" value="TilS_N"/>
    <property type="match status" value="1"/>
</dbReference>
<name>A0A2H4G3C9_NITHY</name>
<comment type="function">
    <text evidence="6">Ligates lysine onto the cytidine present at position 34 of the AUA codon-specific tRNA(Ile) that contains the anticodon CAU, in an ATP-dependent manner. Cytidine is converted to lysidine, thus changing the amino acid specificity of the tRNA from methionine to isoleucine.</text>
</comment>
<dbReference type="EMBL" id="KX306884">
    <property type="protein sequence ID" value="APP89466.1"/>
    <property type="molecule type" value="Genomic_DNA"/>
</dbReference>
<accession>A0A2H4G3C9</accession>
<dbReference type="EC" id="6.3.4.19" evidence="6"/>
<evidence type="ECO:0000256" key="1">
    <source>
        <dbReference type="ARBA" id="ARBA00022598"/>
    </source>
</evidence>
<evidence type="ECO:0000313" key="8">
    <source>
        <dbReference type="EMBL" id="APP89466.1"/>
    </source>
</evidence>
<dbReference type="NCBIfam" id="TIGR02432">
    <property type="entry name" value="lysidine_TilS_N"/>
    <property type="match status" value="1"/>
</dbReference>
<keyword evidence="8" id="KW-0150">Chloroplast</keyword>
<keyword evidence="3 6" id="KW-0547">Nucleotide-binding</keyword>
<dbReference type="GO" id="GO:0005524">
    <property type="term" value="F:ATP binding"/>
    <property type="evidence" value="ECO:0007669"/>
    <property type="project" value="UniProtKB-UniRule"/>
</dbReference>
<comment type="subcellular location">
    <subcellularLocation>
        <location evidence="6">Plastid</location>
        <location evidence="6">Chloroplast</location>
    </subcellularLocation>
</comment>
<geneLocation type="chloroplast" evidence="8"/>
<evidence type="ECO:0000256" key="2">
    <source>
        <dbReference type="ARBA" id="ARBA00022694"/>
    </source>
</evidence>
<proteinExistence type="inferred from homology"/>
<dbReference type="GO" id="GO:0032267">
    <property type="term" value="F:tRNA(Ile)-lysidine synthase activity"/>
    <property type="evidence" value="ECO:0007669"/>
    <property type="project" value="UniProtKB-EC"/>
</dbReference>
<sequence>MNFFIDFLNRIDHILIERKLLLSRQKVLIAVSGGRDSIILLILLLQLRSNWEWEIGVINCNHMWNDFSRIASSHVSQLAYQMKVNYYQSVSPCYYRKEQKARRWRYKVFQRVAYLHGYDIIITAHTASDRVETLLYNFFKGSSTDGLQSLSWKRNLHAKTKKIRLIRPLLSTTRSELSELSHEIQIPLWLDFTNFNLKIHRNRIRYQLLPYLRFFFNLNLDRSIAQFAEILHGEILFFETLSKILRKKIEIKKCKQKALDLRLIRIFPLAIQRRIIKQFINSQFICSLNFVHIEKIRLISSNFFYQIQFYLPGKSRLRVYKKHLLIPSKNFSIDE</sequence>
<dbReference type="PANTHER" id="PTHR43033">
    <property type="entry name" value="TRNA(ILE)-LYSIDINE SYNTHASE-RELATED"/>
    <property type="match status" value="1"/>
</dbReference>
<keyword evidence="4 6" id="KW-0067">ATP-binding</keyword>
<dbReference type="GO" id="GO:0009507">
    <property type="term" value="C:chloroplast"/>
    <property type="evidence" value="ECO:0007669"/>
    <property type="project" value="UniProtKB-SubCell"/>
</dbReference>
<dbReference type="Gene3D" id="3.40.50.620">
    <property type="entry name" value="HUPs"/>
    <property type="match status" value="1"/>
</dbReference>
<dbReference type="RefSeq" id="YP_010933194.1">
    <property type="nucleotide sequence ID" value="NC_082075.1"/>
</dbReference>